<dbReference type="Proteomes" id="UP000798808">
    <property type="component" value="Unassembled WGS sequence"/>
</dbReference>
<proteinExistence type="predicted"/>
<name>A0ABW9S0J7_9BACT</name>
<evidence type="ECO:0000313" key="2">
    <source>
        <dbReference type="Proteomes" id="UP000798808"/>
    </source>
</evidence>
<evidence type="ECO:0008006" key="3">
    <source>
        <dbReference type="Google" id="ProtNLM"/>
    </source>
</evidence>
<protein>
    <recommendedName>
        <fullName evidence="3">YtxH domain-containing protein</fullName>
    </recommendedName>
</protein>
<accession>A0ABW9S0J7</accession>
<dbReference type="EMBL" id="SMLW01000676">
    <property type="protein sequence ID" value="MTI28970.1"/>
    <property type="molecule type" value="Genomic_DNA"/>
</dbReference>
<gene>
    <name evidence="1" type="ORF">E1163_28675</name>
</gene>
<reference evidence="1 2" key="1">
    <citation type="submission" date="2019-02" db="EMBL/GenBank/DDBJ databases">
        <authorList>
            <person name="Goldberg S.R."/>
            <person name="Haltli B.A."/>
            <person name="Correa H."/>
            <person name="Russell K.G."/>
        </authorList>
    </citation>
    <scope>NUCLEOTIDE SEQUENCE [LARGE SCALE GENOMIC DNA]</scope>
    <source>
        <strain evidence="1 2">JCM 16186</strain>
    </source>
</reference>
<keyword evidence="2" id="KW-1185">Reference proteome</keyword>
<organism evidence="1 2">
    <name type="scientific">Fulvivirga kasyanovii</name>
    <dbReference type="NCBI Taxonomy" id="396812"/>
    <lineage>
        <taxon>Bacteria</taxon>
        <taxon>Pseudomonadati</taxon>
        <taxon>Bacteroidota</taxon>
        <taxon>Cytophagia</taxon>
        <taxon>Cytophagales</taxon>
        <taxon>Fulvivirgaceae</taxon>
        <taxon>Fulvivirga</taxon>
    </lineage>
</organism>
<sequence length="63" mass="7215">MKTVAALAIGFWLGRQLYINYDRQQAIQKEAAVKRRLKNVLGDLGISKAEIEQTIREVTIEKQ</sequence>
<comment type="caution">
    <text evidence="1">The sequence shown here is derived from an EMBL/GenBank/DDBJ whole genome shotgun (WGS) entry which is preliminary data.</text>
</comment>
<evidence type="ECO:0000313" key="1">
    <source>
        <dbReference type="EMBL" id="MTI28970.1"/>
    </source>
</evidence>
<dbReference type="RefSeq" id="WP_155177010.1">
    <property type="nucleotide sequence ID" value="NZ_BAAAFL010000012.1"/>
</dbReference>